<dbReference type="EMBL" id="QKWP01000020">
    <property type="protein sequence ID" value="RIB30149.1"/>
    <property type="molecule type" value="Genomic_DNA"/>
</dbReference>
<dbReference type="InterPro" id="IPR007312">
    <property type="entry name" value="Phosphoesterase"/>
</dbReference>
<dbReference type="PANTHER" id="PTHR31956:SF8">
    <property type="entry name" value="ACID PHOSPHATASE PHOA (AFU_ORTHOLOGUE AFUA_1G03570)"/>
    <property type="match status" value="1"/>
</dbReference>
<keyword evidence="2" id="KW-0732">Signal</keyword>
<accession>A0A397W9M1</accession>
<keyword evidence="4" id="KW-1185">Reference proteome</keyword>
<feature type="signal peptide" evidence="2">
    <location>
        <begin position="1"/>
        <end position="20"/>
    </location>
</feature>
<dbReference type="Proteomes" id="UP000266673">
    <property type="component" value="Unassembled WGS sequence"/>
</dbReference>
<dbReference type="Gene3D" id="3.40.720.10">
    <property type="entry name" value="Alkaline Phosphatase, subunit A"/>
    <property type="match status" value="1"/>
</dbReference>
<dbReference type="PANTHER" id="PTHR31956">
    <property type="entry name" value="NON-SPECIFIC PHOSPHOLIPASE C4-RELATED"/>
    <property type="match status" value="1"/>
</dbReference>
<evidence type="ECO:0000256" key="2">
    <source>
        <dbReference type="SAM" id="SignalP"/>
    </source>
</evidence>
<evidence type="ECO:0000256" key="1">
    <source>
        <dbReference type="ARBA" id="ARBA00022801"/>
    </source>
</evidence>
<dbReference type="InterPro" id="IPR017850">
    <property type="entry name" value="Alkaline_phosphatase_core_sf"/>
</dbReference>
<dbReference type="GO" id="GO:0016788">
    <property type="term" value="F:hydrolase activity, acting on ester bonds"/>
    <property type="evidence" value="ECO:0007669"/>
    <property type="project" value="InterPro"/>
</dbReference>
<reference evidence="3 4" key="1">
    <citation type="submission" date="2018-06" db="EMBL/GenBank/DDBJ databases">
        <title>Comparative genomics reveals the genomic features of Rhizophagus irregularis, R. cerebriforme, R. diaphanum and Gigaspora rosea, and their symbiotic lifestyle signature.</title>
        <authorList>
            <person name="Morin E."/>
            <person name="San Clemente H."/>
            <person name="Chen E.C.H."/>
            <person name="De La Providencia I."/>
            <person name="Hainaut M."/>
            <person name="Kuo A."/>
            <person name="Kohler A."/>
            <person name="Murat C."/>
            <person name="Tang N."/>
            <person name="Roy S."/>
            <person name="Loubradou J."/>
            <person name="Henrissat B."/>
            <person name="Grigoriev I.V."/>
            <person name="Corradi N."/>
            <person name="Roux C."/>
            <person name="Martin F.M."/>
        </authorList>
    </citation>
    <scope>NUCLEOTIDE SEQUENCE [LARGE SCALE GENOMIC DNA]</scope>
    <source>
        <strain evidence="3 4">DAOM 194757</strain>
    </source>
</reference>
<evidence type="ECO:0008006" key="5">
    <source>
        <dbReference type="Google" id="ProtNLM"/>
    </source>
</evidence>
<gene>
    <name evidence="3" type="ORF">C2G38_2153505</name>
</gene>
<protein>
    <recommendedName>
        <fullName evidence="5">Phosphoesterase family-domain-containing protein</fullName>
    </recommendedName>
</protein>
<dbReference type="OrthoDB" id="5135119at2759"/>
<dbReference type="GO" id="GO:0009395">
    <property type="term" value="P:phospholipid catabolic process"/>
    <property type="evidence" value="ECO:0007669"/>
    <property type="project" value="TreeGrafter"/>
</dbReference>
<sequence length="219" mass="24435">MKLLIFVTLLTIFSSGLASAAIVAGQYFDRIVTVIFENQDYSKAIEDTYLKSLYKSSQGLLLTSYDAAKNYVAMIYGSTDGATDDGDFNLPGQNLVDLLEAKSITWKAYMENYSTSMRWFQGWFDSRKDDPKFNMNTLFFFVWDKAATSGSNKVAAVLYGIPVSPPPNKEDPTAYNHYSFLASVEQNWNLGNLGRNDATATPFNKYLVRPASVSASVTY</sequence>
<comment type="caution">
    <text evidence="3">The sequence shown here is derived from an EMBL/GenBank/DDBJ whole genome shotgun (WGS) entry which is preliminary data.</text>
</comment>
<feature type="chain" id="PRO_5017292725" description="Phosphoesterase family-domain-containing protein" evidence="2">
    <location>
        <begin position="21"/>
        <end position="219"/>
    </location>
</feature>
<name>A0A397W9M1_9GLOM</name>
<dbReference type="STRING" id="44941.A0A397W9M1"/>
<organism evidence="3 4">
    <name type="scientific">Gigaspora rosea</name>
    <dbReference type="NCBI Taxonomy" id="44941"/>
    <lineage>
        <taxon>Eukaryota</taxon>
        <taxon>Fungi</taxon>
        <taxon>Fungi incertae sedis</taxon>
        <taxon>Mucoromycota</taxon>
        <taxon>Glomeromycotina</taxon>
        <taxon>Glomeromycetes</taxon>
        <taxon>Diversisporales</taxon>
        <taxon>Gigasporaceae</taxon>
        <taxon>Gigaspora</taxon>
    </lineage>
</organism>
<dbReference type="AlphaFoldDB" id="A0A397W9M1"/>
<keyword evidence="1" id="KW-0378">Hydrolase</keyword>
<evidence type="ECO:0000313" key="4">
    <source>
        <dbReference type="Proteomes" id="UP000266673"/>
    </source>
</evidence>
<proteinExistence type="predicted"/>
<evidence type="ECO:0000313" key="3">
    <source>
        <dbReference type="EMBL" id="RIB30149.1"/>
    </source>
</evidence>